<evidence type="ECO:0000256" key="1">
    <source>
        <dbReference type="ARBA" id="ARBA00000085"/>
    </source>
</evidence>
<dbReference type="InterPro" id="IPR036890">
    <property type="entry name" value="HATPase_C_sf"/>
</dbReference>
<dbReference type="PANTHER" id="PTHR43304:SF1">
    <property type="entry name" value="PAC DOMAIN-CONTAINING PROTEIN"/>
    <property type="match status" value="1"/>
</dbReference>
<dbReference type="InterPro" id="IPR004358">
    <property type="entry name" value="Sig_transdc_His_kin-like_C"/>
</dbReference>
<evidence type="ECO:0000259" key="6">
    <source>
        <dbReference type="PROSITE" id="PS50109"/>
    </source>
</evidence>
<name>A0AAP2GW56_9BACT</name>
<feature type="domain" description="Histidine kinase" evidence="6">
    <location>
        <begin position="188"/>
        <end position="415"/>
    </location>
</feature>
<evidence type="ECO:0000313" key="7">
    <source>
        <dbReference type="EMBL" id="MBT1711690.1"/>
    </source>
</evidence>
<dbReference type="Gene3D" id="3.30.565.10">
    <property type="entry name" value="Histidine kinase-like ATPase, C-terminal domain"/>
    <property type="match status" value="1"/>
</dbReference>
<dbReference type="SUPFAM" id="SSF55874">
    <property type="entry name" value="ATPase domain of HSP90 chaperone/DNA topoisomerase II/histidine kinase"/>
    <property type="match status" value="1"/>
</dbReference>
<evidence type="ECO:0000313" key="8">
    <source>
        <dbReference type="Proteomes" id="UP001319080"/>
    </source>
</evidence>
<dbReference type="EMBL" id="JAHESE010000038">
    <property type="protein sequence ID" value="MBT1711690.1"/>
    <property type="molecule type" value="Genomic_DNA"/>
</dbReference>
<reference evidence="7 8" key="1">
    <citation type="submission" date="2021-05" db="EMBL/GenBank/DDBJ databases">
        <title>A Polyphasic approach of four new species of the genus Ohtaekwangia: Ohtaekwangia histidinii sp. nov., Ohtaekwangia cretensis sp. nov., Ohtaekwangia indiensis sp. nov., Ohtaekwangia reichenbachii sp. nov. from diverse environment.</title>
        <authorList>
            <person name="Octaviana S."/>
        </authorList>
    </citation>
    <scope>NUCLEOTIDE SEQUENCE [LARGE SCALE GENOMIC DNA]</scope>
    <source>
        <strain evidence="7 8">PWU5</strain>
    </source>
</reference>
<dbReference type="Pfam" id="PF01590">
    <property type="entry name" value="GAF"/>
    <property type="match status" value="1"/>
</dbReference>
<comment type="caution">
    <text evidence="7">The sequence shown here is derived from an EMBL/GenBank/DDBJ whole genome shotgun (WGS) entry which is preliminary data.</text>
</comment>
<dbReference type="PRINTS" id="PR00344">
    <property type="entry name" value="BCTRLSENSOR"/>
</dbReference>
<evidence type="ECO:0000256" key="4">
    <source>
        <dbReference type="ARBA" id="ARBA00022679"/>
    </source>
</evidence>
<dbReference type="Gene3D" id="3.30.450.40">
    <property type="match status" value="1"/>
</dbReference>
<gene>
    <name evidence="7" type="ORF">KK062_25840</name>
</gene>
<proteinExistence type="predicted"/>
<keyword evidence="5 7" id="KW-0418">Kinase</keyword>
<dbReference type="PANTHER" id="PTHR43304">
    <property type="entry name" value="PHYTOCHROME-LIKE PROTEIN CPH1"/>
    <property type="match status" value="1"/>
</dbReference>
<evidence type="ECO:0000256" key="3">
    <source>
        <dbReference type="ARBA" id="ARBA00022553"/>
    </source>
</evidence>
<dbReference type="PROSITE" id="PS50109">
    <property type="entry name" value="HIS_KIN"/>
    <property type="match status" value="1"/>
</dbReference>
<keyword evidence="4" id="KW-0808">Transferase</keyword>
<dbReference type="RefSeq" id="WP_254087260.1">
    <property type="nucleotide sequence ID" value="NZ_JAHESE010000038.1"/>
</dbReference>
<protein>
    <recommendedName>
        <fullName evidence="2">histidine kinase</fullName>
        <ecNumber evidence="2">2.7.13.3</ecNumber>
    </recommendedName>
</protein>
<evidence type="ECO:0000256" key="5">
    <source>
        <dbReference type="ARBA" id="ARBA00022777"/>
    </source>
</evidence>
<dbReference type="Proteomes" id="UP001319080">
    <property type="component" value="Unassembled WGS sequence"/>
</dbReference>
<dbReference type="InterPro" id="IPR029016">
    <property type="entry name" value="GAF-like_dom_sf"/>
</dbReference>
<dbReference type="InterPro" id="IPR003018">
    <property type="entry name" value="GAF"/>
</dbReference>
<dbReference type="SMART" id="SM00387">
    <property type="entry name" value="HATPase_c"/>
    <property type="match status" value="1"/>
</dbReference>
<accession>A0AAP2GW56</accession>
<dbReference type="EC" id="2.7.13.3" evidence="2"/>
<keyword evidence="8" id="KW-1185">Reference proteome</keyword>
<dbReference type="InterPro" id="IPR003594">
    <property type="entry name" value="HATPase_dom"/>
</dbReference>
<comment type="catalytic activity">
    <reaction evidence="1">
        <text>ATP + protein L-histidine = ADP + protein N-phospho-L-histidine.</text>
        <dbReference type="EC" id="2.7.13.3"/>
    </reaction>
</comment>
<dbReference type="SUPFAM" id="SSF55781">
    <property type="entry name" value="GAF domain-like"/>
    <property type="match status" value="1"/>
</dbReference>
<dbReference type="InterPro" id="IPR052162">
    <property type="entry name" value="Sensor_kinase/Photoreceptor"/>
</dbReference>
<evidence type="ECO:0000256" key="2">
    <source>
        <dbReference type="ARBA" id="ARBA00012438"/>
    </source>
</evidence>
<dbReference type="Pfam" id="PF02518">
    <property type="entry name" value="HATPase_c"/>
    <property type="match status" value="1"/>
</dbReference>
<sequence length="415" mass="46445">MPDIEIDSLLNDINNVQQIEIIPSLLEVVCRTTGMGFAAVARVTTDRWIACSVRDEIDFGLKPGGELRIETTICNEIRQSGNVVIIDHVANDEMYRNHHTPRIYGFQSYISVPIVLKDGEFFGTLCAIDPAPARLSNSHTIALFTMFADLISFHLESIEVLHASKRTINRLNTQATDAMEENRQYQFVSDHNLAEPLRKLCVFSNMLIDATENEGTPKIRHLAQKINSSAEQFSMMMKDMSKYTGLSDKGLTHERIDLSNVIAGIRTQLTDLIVHKNATVKSERLHEIRGVRFHIEQLFFNLIVNALTFNRPNVPPEVIISSHHILGNELNEMLGVDPTIKYLQIDVQDNGRGIEAPELEKIFYIFSKVSHTESAEGYGIGLAYCRKIAKLHGGFISVSSQPGLGSIFSVTLPLA</sequence>
<dbReference type="InterPro" id="IPR005467">
    <property type="entry name" value="His_kinase_dom"/>
</dbReference>
<dbReference type="AlphaFoldDB" id="A0AAP2GW56"/>
<organism evidence="7 8">
    <name type="scientific">Dawidia cretensis</name>
    <dbReference type="NCBI Taxonomy" id="2782350"/>
    <lineage>
        <taxon>Bacteria</taxon>
        <taxon>Pseudomonadati</taxon>
        <taxon>Bacteroidota</taxon>
        <taxon>Cytophagia</taxon>
        <taxon>Cytophagales</taxon>
        <taxon>Chryseotaleaceae</taxon>
        <taxon>Dawidia</taxon>
    </lineage>
</organism>
<dbReference type="SMART" id="SM00065">
    <property type="entry name" value="GAF"/>
    <property type="match status" value="1"/>
</dbReference>
<keyword evidence="3" id="KW-0597">Phosphoprotein</keyword>
<dbReference type="GO" id="GO:0004673">
    <property type="term" value="F:protein histidine kinase activity"/>
    <property type="evidence" value="ECO:0007669"/>
    <property type="project" value="UniProtKB-EC"/>
</dbReference>